<dbReference type="Proteomes" id="UP000001096">
    <property type="component" value="Unassembled WGS sequence"/>
</dbReference>
<gene>
    <name evidence="1" type="ORF">HMPREF9695_04150</name>
</gene>
<dbReference type="EMBL" id="AGWX01000005">
    <property type="protein sequence ID" value="EKS34240.1"/>
    <property type="molecule type" value="Genomic_DNA"/>
</dbReference>
<reference evidence="1 2" key="1">
    <citation type="submission" date="2012-04" db="EMBL/GenBank/DDBJ databases">
        <title>The Genome Sequence of Afipia broomeae ATCC 49717.</title>
        <authorList>
            <consortium name="The Broad Institute Genome Sequencing Platform"/>
            <person name="Earl A."/>
            <person name="Ward D."/>
            <person name="Feldgarden M."/>
            <person name="Gevers D."/>
            <person name="Huys G."/>
            <person name="Walker B."/>
            <person name="Young S.K."/>
            <person name="Zeng Q."/>
            <person name="Gargeya S."/>
            <person name="Fitzgerald M."/>
            <person name="Haas B."/>
            <person name="Abouelleil A."/>
            <person name="Alvarado L."/>
            <person name="Arachchi H.M."/>
            <person name="Berlin A."/>
            <person name="Chapman S.B."/>
            <person name="Goldberg J."/>
            <person name="Griggs A."/>
            <person name="Gujja S."/>
            <person name="Hansen M."/>
            <person name="Howarth C."/>
            <person name="Imamovic A."/>
            <person name="Larimer J."/>
            <person name="McCowen C."/>
            <person name="Montmayeur A."/>
            <person name="Murphy C."/>
            <person name="Neiman D."/>
            <person name="Pearson M."/>
            <person name="Priest M."/>
            <person name="Roberts A."/>
            <person name="Saif S."/>
            <person name="Shea T."/>
            <person name="Sisk P."/>
            <person name="Sykes S."/>
            <person name="Wortman J."/>
            <person name="Nusbaum C."/>
            <person name="Birren B."/>
        </authorList>
    </citation>
    <scope>NUCLEOTIDE SEQUENCE [LARGE SCALE GENOMIC DNA]</scope>
    <source>
        <strain evidence="1 2">ATCC 49717</strain>
    </source>
</reference>
<keyword evidence="2" id="KW-1185">Reference proteome</keyword>
<protein>
    <submittedName>
        <fullName evidence="1">Uncharacterized protein</fullName>
    </submittedName>
</protein>
<evidence type="ECO:0000313" key="2">
    <source>
        <dbReference type="Proteomes" id="UP000001096"/>
    </source>
</evidence>
<dbReference type="RefSeq" id="WP_006022849.1">
    <property type="nucleotide sequence ID" value="NZ_KB375284.1"/>
</dbReference>
<sequence>MRVVPVTSVLEKYGLKEPGLIALQPNLDSYKSLLLQPHGELDVSRDGVSHRHAAKADSQFSAFLRCARNSAADICVTPEYSMPWSVLLASLKSNVSPAAGKIWVLGCESISYQDLVQLKVDNEKSMSIIFEDLSSAPGRFLDPLAYVFQATSSDGAQRLVVLVQFKTVPMGDKENFEVNNLQRGTTVYVFGNAARDIKMAAIICSDAFAFSDHAQELYDRALIIHIQLNPDPRNHTFRTYKNHFLDYQNDETEIVCLNWASGICHWESEQRILWKNIGGSAWYTKSRQCAVDDESVNENHRRGLYYTWLECSRTHSLFFNYDPSVYELISSKVYHYGVKGPISPRLGPRLTRTLAWNDAVGDWVEQIVVDGGFAIQASEAGKAKAQLLDFADRSPIAAERAITLCAGDFGVHPSWYNVAHLSSCKLDETEVVNRITYCQDPNAAQFRGIRLRRCGQIFRYVESNQVPEALSDLSKNLILDWQSSAPYQNAKSDRGRATLVNFGDDKSVIEVIAAAKRIANHLHQSSKNEEDSRNAKQRIAVWYQDADGAVKLLDLKEYTYIDRVESGPAFDIAGEA</sequence>
<organism evidence="1 2">
    <name type="scientific">Afipia broomeae ATCC 49717</name>
    <dbReference type="NCBI Taxonomy" id="883078"/>
    <lineage>
        <taxon>Bacteria</taxon>
        <taxon>Pseudomonadati</taxon>
        <taxon>Pseudomonadota</taxon>
        <taxon>Alphaproteobacteria</taxon>
        <taxon>Hyphomicrobiales</taxon>
        <taxon>Nitrobacteraceae</taxon>
        <taxon>Afipia</taxon>
    </lineage>
</organism>
<accession>K8P3L0</accession>
<evidence type="ECO:0000313" key="1">
    <source>
        <dbReference type="EMBL" id="EKS34240.1"/>
    </source>
</evidence>
<dbReference type="HOGENOM" id="CLU_449515_0_0_5"/>
<name>K8P3L0_9BRAD</name>
<dbReference type="PATRIC" id="fig|883078.3.peg.4291"/>
<proteinExistence type="predicted"/>
<comment type="caution">
    <text evidence="1">The sequence shown here is derived from an EMBL/GenBank/DDBJ whole genome shotgun (WGS) entry which is preliminary data.</text>
</comment>
<dbReference type="AlphaFoldDB" id="K8P3L0"/>
<dbReference type="eggNOG" id="COG0388">
    <property type="taxonomic scope" value="Bacteria"/>
</dbReference>